<dbReference type="Proteomes" id="UP000612282">
    <property type="component" value="Unassembled WGS sequence"/>
</dbReference>
<keyword evidence="2" id="KW-1185">Reference proteome</keyword>
<dbReference type="EMBL" id="BOMG01000104">
    <property type="protein sequence ID" value="GID60090.1"/>
    <property type="molecule type" value="Genomic_DNA"/>
</dbReference>
<comment type="caution">
    <text evidence="1">The sequence shown here is derived from an EMBL/GenBank/DDBJ whole genome shotgun (WGS) entry which is preliminary data.</text>
</comment>
<proteinExistence type="predicted"/>
<name>A0ABQ3XNW5_9ACTN</name>
<evidence type="ECO:0000313" key="2">
    <source>
        <dbReference type="Proteomes" id="UP000612282"/>
    </source>
</evidence>
<gene>
    <name evidence="1" type="ORF">Aco03nite_084940</name>
</gene>
<evidence type="ECO:0000313" key="1">
    <source>
        <dbReference type="EMBL" id="GID60090.1"/>
    </source>
</evidence>
<evidence type="ECO:0008006" key="3">
    <source>
        <dbReference type="Google" id="ProtNLM"/>
    </source>
</evidence>
<sequence>MEAGEANAAARGLYESMGAGLATQGPTVNYWFALPPAASGPGDAPRKKR</sequence>
<protein>
    <recommendedName>
        <fullName evidence="3">GCN5-related N-acetyltransferase</fullName>
    </recommendedName>
</protein>
<organism evidence="1 2">
    <name type="scientific">Actinoplanes couchii</name>
    <dbReference type="NCBI Taxonomy" id="403638"/>
    <lineage>
        <taxon>Bacteria</taxon>
        <taxon>Bacillati</taxon>
        <taxon>Actinomycetota</taxon>
        <taxon>Actinomycetes</taxon>
        <taxon>Micromonosporales</taxon>
        <taxon>Micromonosporaceae</taxon>
        <taxon>Actinoplanes</taxon>
    </lineage>
</organism>
<reference evidence="1 2" key="1">
    <citation type="submission" date="2021-01" db="EMBL/GenBank/DDBJ databases">
        <title>Whole genome shotgun sequence of Actinoplanes couchii NBRC 106145.</title>
        <authorList>
            <person name="Komaki H."/>
            <person name="Tamura T."/>
        </authorList>
    </citation>
    <scope>NUCLEOTIDE SEQUENCE [LARGE SCALE GENOMIC DNA]</scope>
    <source>
        <strain evidence="1 2">NBRC 106145</strain>
    </source>
</reference>
<accession>A0ABQ3XNW5</accession>